<keyword evidence="3 7" id="KW-0694">RNA-binding</keyword>
<dbReference type="GO" id="GO:0006353">
    <property type="term" value="P:DNA-templated transcription termination"/>
    <property type="evidence" value="ECO:0007669"/>
    <property type="project" value="UniProtKB-UniRule"/>
</dbReference>
<evidence type="ECO:0000256" key="3">
    <source>
        <dbReference type="ARBA" id="ARBA00022884"/>
    </source>
</evidence>
<keyword evidence="4 6" id="KW-0805">Transcription regulation</keyword>
<reference evidence="9 10" key="1">
    <citation type="journal article" date="2018" name="Syst. Appl. Microbiol.">
        <title>A new symbiotic nanoarchaeote (Candidatus Nanoclepta minutus) and its host (Zestosphaera tikiterensis gen. nov., sp. nov.) from a New Zealand hot spring.</title>
        <authorList>
            <person name="St John E."/>
            <person name="Liu Y."/>
            <person name="Podar M."/>
            <person name="Stott M.B."/>
            <person name="Meneghin J."/>
            <person name="Chen Z."/>
            <person name="Lagutin K."/>
            <person name="Mitchell K."/>
            <person name="Reysenbach A.L."/>
        </authorList>
    </citation>
    <scope>NUCLEOTIDE SEQUENCE [LARGE SCALE GENOMIC DNA]</scope>
    <source>
        <strain evidence="9">NZ3</strain>
    </source>
</reference>
<name>A0A2R7Y5I6_9CREN</name>
<gene>
    <name evidence="6" type="primary">nusA</name>
    <name evidence="9" type="ORF">B7O98_05020</name>
</gene>
<comment type="caution">
    <text evidence="9">The sequence shown here is derived from an EMBL/GenBank/DDBJ whole genome shotgun (WGS) entry which is preliminary data.</text>
</comment>
<feature type="domain" description="NusA-like second KH" evidence="8">
    <location>
        <begin position="77"/>
        <end position="137"/>
    </location>
</feature>
<evidence type="ECO:0000313" key="9">
    <source>
        <dbReference type="EMBL" id="PUA32805.1"/>
    </source>
</evidence>
<dbReference type="SUPFAM" id="SSF54814">
    <property type="entry name" value="Prokaryotic type KH domain (KH-domain type II)"/>
    <property type="match status" value="2"/>
</dbReference>
<dbReference type="Pfam" id="PF26594">
    <property type="entry name" value="KH_NusA_2nd"/>
    <property type="match status" value="1"/>
</dbReference>
<sequence length="143" mass="15775">MPVKLTADELKYIALLNDITGITAKDCIVDEESNTLIYIVPPGTAGLAVGAKGKNVKQLSKILGRRIEVVEWADSLEDFVKNLFLPARVVSIKLNKLKDGKKILQVKVMPEDKGLAIGKNGRNVNKVRVILKRYYDIDVVSVS</sequence>
<evidence type="ECO:0000259" key="8">
    <source>
        <dbReference type="Pfam" id="PF26594"/>
    </source>
</evidence>
<dbReference type="NCBIfam" id="TIGR01952">
    <property type="entry name" value="nusA_arch"/>
    <property type="match status" value="1"/>
</dbReference>
<keyword evidence="1 6" id="KW-0806">Transcription termination</keyword>
<accession>A0A2R7Y5I6</accession>
<dbReference type="Proteomes" id="UP000244093">
    <property type="component" value="Unassembled WGS sequence"/>
</dbReference>
<evidence type="ECO:0000256" key="4">
    <source>
        <dbReference type="ARBA" id="ARBA00023015"/>
    </source>
</evidence>
<dbReference type="PROSITE" id="PS50084">
    <property type="entry name" value="KH_TYPE_1"/>
    <property type="match status" value="1"/>
</dbReference>
<dbReference type="PANTHER" id="PTHR22648">
    <property type="entry name" value="TRANSCRIPTION TERMINATION FACTOR NUSA"/>
    <property type="match status" value="1"/>
</dbReference>
<dbReference type="EMBL" id="NBVN01000003">
    <property type="protein sequence ID" value="PUA32805.1"/>
    <property type="molecule type" value="Genomic_DNA"/>
</dbReference>
<dbReference type="Gene3D" id="3.30.300.20">
    <property type="match status" value="2"/>
</dbReference>
<evidence type="ECO:0000256" key="6">
    <source>
        <dbReference type="HAMAP-Rule" id="MF_00945"/>
    </source>
</evidence>
<evidence type="ECO:0000256" key="1">
    <source>
        <dbReference type="ARBA" id="ARBA00022472"/>
    </source>
</evidence>
<dbReference type="GO" id="GO:0031564">
    <property type="term" value="P:transcription antitermination"/>
    <property type="evidence" value="ECO:0007669"/>
    <property type="project" value="InterPro"/>
</dbReference>
<proteinExistence type="inferred from homology"/>
<evidence type="ECO:0000256" key="5">
    <source>
        <dbReference type="ARBA" id="ARBA00023163"/>
    </source>
</evidence>
<dbReference type="GO" id="GO:0003723">
    <property type="term" value="F:RNA binding"/>
    <property type="evidence" value="ECO:0007669"/>
    <property type="project" value="UniProtKB-UniRule"/>
</dbReference>
<dbReference type="CDD" id="cd22530">
    <property type="entry name" value="KH-II_NusA_arch_rpt1"/>
    <property type="match status" value="1"/>
</dbReference>
<dbReference type="PANTHER" id="PTHR22648:SF0">
    <property type="entry name" value="TRANSCRIPTION TERMINATION_ANTITERMINATION PROTEIN NUSA"/>
    <property type="match status" value="1"/>
</dbReference>
<protein>
    <recommendedName>
        <fullName evidence="6">Probable transcription termination protein NusA</fullName>
    </recommendedName>
</protein>
<dbReference type="HAMAP" id="MF_00945_A">
    <property type="entry name" value="NusA_A"/>
    <property type="match status" value="1"/>
</dbReference>
<dbReference type="AlphaFoldDB" id="A0A2R7Y5I6"/>
<dbReference type="InterPro" id="IPR030842">
    <property type="entry name" value="TF_NusA_bacterial"/>
</dbReference>
<comment type="similarity">
    <text evidence="6">Belongs to the NusA family.</text>
</comment>
<dbReference type="InterPro" id="IPR010212">
    <property type="entry name" value="NusA_arc"/>
</dbReference>
<dbReference type="InterPro" id="IPR009019">
    <property type="entry name" value="KH_sf_prok-type"/>
</dbReference>
<dbReference type="GO" id="GO:0005829">
    <property type="term" value="C:cytosol"/>
    <property type="evidence" value="ECO:0007669"/>
    <property type="project" value="TreeGrafter"/>
</dbReference>
<evidence type="ECO:0000256" key="7">
    <source>
        <dbReference type="PROSITE-ProRule" id="PRU00117"/>
    </source>
</evidence>
<keyword evidence="9" id="KW-0648">Protein biosynthesis</keyword>
<keyword evidence="9" id="KW-0251">Elongation factor</keyword>
<keyword evidence="2 6" id="KW-0963">Cytoplasm</keyword>
<evidence type="ECO:0000313" key="10">
    <source>
        <dbReference type="Proteomes" id="UP000244093"/>
    </source>
</evidence>
<organism evidence="9 10">
    <name type="scientific">Zestosphaera tikiterensis</name>
    <dbReference type="NCBI Taxonomy" id="1973259"/>
    <lineage>
        <taxon>Archaea</taxon>
        <taxon>Thermoproteota</taxon>
        <taxon>Thermoprotei</taxon>
        <taxon>Desulfurococcales</taxon>
        <taxon>Desulfurococcaceae</taxon>
        <taxon>Zestosphaera</taxon>
    </lineage>
</organism>
<comment type="subcellular location">
    <subcellularLocation>
        <location evidence="6">Cytoplasm</location>
    </subcellularLocation>
</comment>
<evidence type="ECO:0000256" key="2">
    <source>
        <dbReference type="ARBA" id="ARBA00022490"/>
    </source>
</evidence>
<dbReference type="GO" id="GO:0003746">
    <property type="term" value="F:translation elongation factor activity"/>
    <property type="evidence" value="ECO:0007669"/>
    <property type="project" value="UniProtKB-KW"/>
</dbReference>
<comment type="function">
    <text evidence="6">Participates in transcription termination.</text>
</comment>
<dbReference type="InterPro" id="IPR015946">
    <property type="entry name" value="KH_dom-like_a/b"/>
</dbReference>
<dbReference type="InterPro" id="IPR058582">
    <property type="entry name" value="KH_NusA_2nd"/>
</dbReference>
<keyword evidence="5 6" id="KW-0804">Transcription</keyword>
<dbReference type="CDD" id="cd22531">
    <property type="entry name" value="KH-II_NusA_arch_rpt2"/>
    <property type="match status" value="1"/>
</dbReference>